<evidence type="ECO:0000256" key="2">
    <source>
        <dbReference type="ARBA" id="ARBA00007613"/>
    </source>
</evidence>
<organism evidence="10 11">
    <name type="scientific">Treponema berlinense</name>
    <dbReference type="NCBI Taxonomy" id="225004"/>
    <lineage>
        <taxon>Bacteria</taxon>
        <taxon>Pseudomonadati</taxon>
        <taxon>Spirochaetota</taxon>
        <taxon>Spirochaetia</taxon>
        <taxon>Spirochaetales</taxon>
        <taxon>Treponemataceae</taxon>
        <taxon>Treponema</taxon>
    </lineage>
</organism>
<dbReference type="GeneID" id="303367239"/>
<keyword evidence="9" id="KW-0732">Signal</keyword>
<keyword evidence="7" id="KW-0998">Cell outer membrane</keyword>
<keyword evidence="4" id="KW-1134">Transmembrane beta strand</keyword>
<dbReference type="Gene3D" id="1.20.1600.10">
    <property type="entry name" value="Outer membrane efflux proteins (OEP)"/>
    <property type="match status" value="1"/>
</dbReference>
<dbReference type="AlphaFoldDB" id="A0A1T4MT53"/>
<reference evidence="10 11" key="1">
    <citation type="submission" date="2017-02" db="EMBL/GenBank/DDBJ databases">
        <authorList>
            <person name="Peterson S.W."/>
        </authorList>
    </citation>
    <scope>NUCLEOTIDE SEQUENCE [LARGE SCALE GENOMIC DNA]</scope>
    <source>
        <strain evidence="10 11">ATCC BAA-909</strain>
    </source>
</reference>
<evidence type="ECO:0000313" key="10">
    <source>
        <dbReference type="EMBL" id="SJZ69935.1"/>
    </source>
</evidence>
<keyword evidence="11" id="KW-1185">Reference proteome</keyword>
<dbReference type="RefSeq" id="WP_159443492.1">
    <property type="nucleotide sequence ID" value="NZ_FUXC01000004.1"/>
</dbReference>
<gene>
    <name evidence="10" type="ORF">SAMN02745152_00986</name>
</gene>
<evidence type="ECO:0000256" key="6">
    <source>
        <dbReference type="ARBA" id="ARBA00023136"/>
    </source>
</evidence>
<feature type="signal peptide" evidence="9">
    <location>
        <begin position="1"/>
        <end position="22"/>
    </location>
</feature>
<dbReference type="GO" id="GO:1990281">
    <property type="term" value="C:efflux pump complex"/>
    <property type="evidence" value="ECO:0007669"/>
    <property type="project" value="TreeGrafter"/>
</dbReference>
<comment type="subcellular location">
    <subcellularLocation>
        <location evidence="1">Cell outer membrane</location>
    </subcellularLocation>
</comment>
<evidence type="ECO:0000256" key="1">
    <source>
        <dbReference type="ARBA" id="ARBA00004442"/>
    </source>
</evidence>
<keyword evidence="3" id="KW-0813">Transport</keyword>
<dbReference type="GO" id="GO:0015562">
    <property type="term" value="F:efflux transmembrane transporter activity"/>
    <property type="evidence" value="ECO:0007669"/>
    <property type="project" value="InterPro"/>
</dbReference>
<dbReference type="Proteomes" id="UP000190395">
    <property type="component" value="Unassembled WGS sequence"/>
</dbReference>
<comment type="similarity">
    <text evidence="2">Belongs to the outer membrane factor (OMF) (TC 1.B.17) family.</text>
</comment>
<evidence type="ECO:0000313" key="11">
    <source>
        <dbReference type="Proteomes" id="UP000190395"/>
    </source>
</evidence>
<keyword evidence="6" id="KW-0472">Membrane</keyword>
<dbReference type="Pfam" id="PF02321">
    <property type="entry name" value="OEP"/>
    <property type="match status" value="2"/>
</dbReference>
<name>A0A1T4MT53_9SPIR</name>
<dbReference type="GO" id="GO:0015288">
    <property type="term" value="F:porin activity"/>
    <property type="evidence" value="ECO:0007669"/>
    <property type="project" value="TreeGrafter"/>
</dbReference>
<proteinExistence type="inferred from homology"/>
<dbReference type="STRING" id="225004.SAMN02745152_00986"/>
<accession>A0A1T4MT53</accession>
<evidence type="ECO:0000256" key="4">
    <source>
        <dbReference type="ARBA" id="ARBA00022452"/>
    </source>
</evidence>
<dbReference type="InterPro" id="IPR003423">
    <property type="entry name" value="OMP_efflux"/>
</dbReference>
<evidence type="ECO:0000256" key="7">
    <source>
        <dbReference type="ARBA" id="ARBA00023237"/>
    </source>
</evidence>
<dbReference type="InterPro" id="IPR051906">
    <property type="entry name" value="TolC-like"/>
</dbReference>
<feature type="chain" id="PRO_5013046553" evidence="9">
    <location>
        <begin position="23"/>
        <end position="438"/>
    </location>
</feature>
<keyword evidence="8" id="KW-0175">Coiled coil</keyword>
<evidence type="ECO:0000256" key="5">
    <source>
        <dbReference type="ARBA" id="ARBA00022692"/>
    </source>
</evidence>
<evidence type="ECO:0000256" key="9">
    <source>
        <dbReference type="SAM" id="SignalP"/>
    </source>
</evidence>
<dbReference type="PANTHER" id="PTHR30026:SF20">
    <property type="entry name" value="OUTER MEMBRANE PROTEIN TOLC"/>
    <property type="match status" value="1"/>
</dbReference>
<sequence length="438" mass="48240">MKKTVFKTVIFVGILLVANVYAAENAKKYALSVEDAVKIAKENNVSIKRQKITLDAALRAKKDSWNSVSPSVVVGASSTVPVDFLTGGDQSSDFDASFGVNAGVSVSLSANLFTSIKSAQLGFEQSKISFDEAVRQIELSVRQSYYGLLYEKENIGLQEENLRIAKQQYESNLQKYNAGRLSEVDALSAEVNYKSKIPTVENAYTTYINDLDNFKQVLGLAIADEIEFTGSLDDYLYLGEIKVEEKNVTSATIQTLESQLESAKVSVMDKRFSAFAPSLNAKLSWQDSSWYVGKDDASDPKKTASVSLSASIPLDGVLPWSQKNNAIDSAKDKVYDLELQIDNERKTFVRTINSSLRSIKQSQEAIKYKQANVELAEKNYSMTSEAYNRGTKDLLSLQNSNNTLLQAKVSLNSEILTLAKTIIKLESTIGADFGSLTK</sequence>
<dbReference type="PANTHER" id="PTHR30026">
    <property type="entry name" value="OUTER MEMBRANE PROTEIN TOLC"/>
    <property type="match status" value="1"/>
</dbReference>
<dbReference type="EMBL" id="FUXC01000004">
    <property type="protein sequence ID" value="SJZ69935.1"/>
    <property type="molecule type" value="Genomic_DNA"/>
</dbReference>
<protein>
    <submittedName>
        <fullName evidence="10">Outer membrane protein TolC</fullName>
    </submittedName>
</protein>
<dbReference type="GO" id="GO:0009279">
    <property type="term" value="C:cell outer membrane"/>
    <property type="evidence" value="ECO:0007669"/>
    <property type="project" value="UniProtKB-SubCell"/>
</dbReference>
<dbReference type="OrthoDB" id="367021at2"/>
<dbReference type="SUPFAM" id="SSF56954">
    <property type="entry name" value="Outer membrane efflux proteins (OEP)"/>
    <property type="match status" value="1"/>
</dbReference>
<evidence type="ECO:0000256" key="8">
    <source>
        <dbReference type="SAM" id="Coils"/>
    </source>
</evidence>
<evidence type="ECO:0000256" key="3">
    <source>
        <dbReference type="ARBA" id="ARBA00022448"/>
    </source>
</evidence>
<keyword evidence="5" id="KW-0812">Transmembrane</keyword>
<feature type="coiled-coil region" evidence="8">
    <location>
        <begin position="327"/>
        <end position="379"/>
    </location>
</feature>